<comment type="caution">
    <text evidence="1">The sequence shown here is derived from an EMBL/GenBank/DDBJ whole genome shotgun (WGS) entry which is preliminary data.</text>
</comment>
<organism evidence="1 2">
    <name type="scientific">Candidatus Accumulibacter contiguus</name>
    <dbReference type="NCBI Taxonomy" id="2954381"/>
    <lineage>
        <taxon>Bacteria</taxon>
        <taxon>Pseudomonadati</taxon>
        <taxon>Pseudomonadota</taxon>
        <taxon>Betaproteobacteria</taxon>
        <taxon>Candidatus Accumulibacter</taxon>
    </lineage>
</organism>
<evidence type="ECO:0000313" key="2">
    <source>
        <dbReference type="Proteomes" id="UP000886469"/>
    </source>
</evidence>
<reference evidence="1" key="1">
    <citation type="submission" date="2019-03" db="EMBL/GenBank/DDBJ databases">
        <title>Metabolic reconstructions from genomes of highly enriched 'Candidatus Accumulibacter' and 'Candidatus Competibacter' bioreactor populations.</title>
        <authorList>
            <person name="Annavajhala M.K."/>
            <person name="Welles L."/>
            <person name="Abbas B."/>
            <person name="Sorokin D."/>
            <person name="Park H."/>
            <person name="Van Loosdrecht M."/>
            <person name="Chandran K."/>
        </authorList>
    </citation>
    <scope>NUCLEOTIDE SEQUENCE</scope>
    <source>
        <strain evidence="1">SBR_L</strain>
    </source>
</reference>
<dbReference type="EMBL" id="SPMX01000014">
    <property type="protein sequence ID" value="NMQ04954.1"/>
    <property type="molecule type" value="Genomic_DNA"/>
</dbReference>
<protein>
    <submittedName>
        <fullName evidence="1">Transposase</fullName>
    </submittedName>
</protein>
<accession>A0ABX1T5M8</accession>
<keyword evidence="2" id="KW-1185">Reference proteome</keyword>
<sequence>CYLLETNVPLTLMDAKTVDARYRDLQKVERNFRTVKTTFLEIRPIFLRKAERTKAHVFVAMLALKITRRFEAALRQTFGSTEDDPAAITPDDALVALGRLTYLYTTDRNGQRHTHLPRPDDQQAKILSAIGLSFPLKAKADKLAA</sequence>
<gene>
    <name evidence="1" type="ORF">E4Q08_06620</name>
</gene>
<evidence type="ECO:0000313" key="1">
    <source>
        <dbReference type="EMBL" id="NMQ04954.1"/>
    </source>
</evidence>
<name>A0ABX1T5M8_9PROT</name>
<dbReference type="Proteomes" id="UP000886469">
    <property type="component" value="Unassembled WGS sequence"/>
</dbReference>
<feature type="non-terminal residue" evidence="1">
    <location>
        <position position="1"/>
    </location>
</feature>
<proteinExistence type="predicted"/>